<dbReference type="NCBIfam" id="TIGR04183">
    <property type="entry name" value="Por_Secre_tail"/>
    <property type="match status" value="1"/>
</dbReference>
<accession>A0A5M6CCK6</accession>
<keyword evidence="4" id="KW-1185">Reference proteome</keyword>
<dbReference type="RefSeq" id="WP_150033692.1">
    <property type="nucleotide sequence ID" value="NZ_VWSH01000004.1"/>
</dbReference>
<name>A0A5M6CCK6_9BACT</name>
<keyword evidence="1" id="KW-0812">Transmembrane</keyword>
<feature type="transmembrane region" description="Helical" evidence="1">
    <location>
        <begin position="25"/>
        <end position="45"/>
    </location>
</feature>
<gene>
    <name evidence="3" type="ORF">F0919_15425</name>
</gene>
<reference evidence="3 4" key="1">
    <citation type="submission" date="2019-09" db="EMBL/GenBank/DDBJ databases">
        <title>Genome sequence and assembly of Taibaiella sp.</title>
        <authorList>
            <person name="Chhetri G."/>
        </authorList>
    </citation>
    <scope>NUCLEOTIDE SEQUENCE [LARGE SCALE GENOMIC DNA]</scope>
    <source>
        <strain evidence="3 4">KVB11</strain>
    </source>
</reference>
<feature type="domain" description="Secretion system C-terminal sorting" evidence="2">
    <location>
        <begin position="532"/>
        <end position="601"/>
    </location>
</feature>
<sequence length="602" mass="67841">MINLLQKKNGCNRFVFLHNVQFLRFVRPLFILSLLATAVTGFAQFNKSYLLSNRRLTPHSVMRASFGGIYATAGTYPDTAYSFYGKQHAILRLDEDGIFVDLLEIEGAEFESASHIIEAKNEQLLFAGYNTHEKAVIVVKLDKDLNVKWSLKIPAEWYVFANLDIIRQLVGEEDASGPEKRDEFYYIGYSDKTGDPAYPNDYAYCLAKIDENGNALWNNRYIMSPRPGFSLLQDKFGSLCGYTNRDDRKFKIALAGTRVEETPAASLKILGVLTVNDDGTVFDGYHSVYTSSFYEYKNPHISYDADNAVFIVSTMEVSGTPNVASDLNLIQITQNFSTTQAAIYSSDCENYNMAVYKARLSNEYLLGSTETACTLPGGGLYVSTFGLYRVDASSLGVNDFIRYNIYSQRPTSLTSNRNTFFVDHDDNSYMTSNKVYSPFQFDQQVLRTDYFGEACGAIHLTPLTRRYTAELRPRVDYKEEKRDVTGYEPIVSKERTDVFNCEDAPPQMFRAVAPDNKTVLPKVYPTILAQNEFITLQLTAPYLSGSTCSVFDVNGKLLLCKELSEQSGNNIQINVGEALSGIYLLQLKNKQGDLFTQKFIIK</sequence>
<evidence type="ECO:0000256" key="1">
    <source>
        <dbReference type="SAM" id="Phobius"/>
    </source>
</evidence>
<evidence type="ECO:0000259" key="2">
    <source>
        <dbReference type="Pfam" id="PF18962"/>
    </source>
</evidence>
<dbReference type="EMBL" id="VWSH01000004">
    <property type="protein sequence ID" value="KAA5532190.1"/>
    <property type="molecule type" value="Genomic_DNA"/>
</dbReference>
<keyword evidence="1" id="KW-1133">Transmembrane helix</keyword>
<comment type="caution">
    <text evidence="3">The sequence shown here is derived from an EMBL/GenBank/DDBJ whole genome shotgun (WGS) entry which is preliminary data.</text>
</comment>
<dbReference type="Pfam" id="PF18962">
    <property type="entry name" value="Por_Secre_tail"/>
    <property type="match status" value="1"/>
</dbReference>
<dbReference type="AlphaFoldDB" id="A0A5M6CCK6"/>
<keyword evidence="1" id="KW-0472">Membrane</keyword>
<dbReference type="Proteomes" id="UP000323632">
    <property type="component" value="Unassembled WGS sequence"/>
</dbReference>
<dbReference type="InterPro" id="IPR026444">
    <property type="entry name" value="Secre_tail"/>
</dbReference>
<organism evidence="3 4">
    <name type="scientific">Taibaiella lutea</name>
    <dbReference type="NCBI Taxonomy" id="2608001"/>
    <lineage>
        <taxon>Bacteria</taxon>
        <taxon>Pseudomonadati</taxon>
        <taxon>Bacteroidota</taxon>
        <taxon>Chitinophagia</taxon>
        <taxon>Chitinophagales</taxon>
        <taxon>Chitinophagaceae</taxon>
        <taxon>Taibaiella</taxon>
    </lineage>
</organism>
<evidence type="ECO:0000313" key="3">
    <source>
        <dbReference type="EMBL" id="KAA5532190.1"/>
    </source>
</evidence>
<protein>
    <submittedName>
        <fullName evidence="3">T9SS type A sorting domain-containing protein</fullName>
    </submittedName>
</protein>
<proteinExistence type="predicted"/>
<evidence type="ECO:0000313" key="4">
    <source>
        <dbReference type="Proteomes" id="UP000323632"/>
    </source>
</evidence>